<organism evidence="1 2">
    <name type="scientific">Aliikangiella marina</name>
    <dbReference type="NCBI Taxonomy" id="1712262"/>
    <lineage>
        <taxon>Bacteria</taxon>
        <taxon>Pseudomonadati</taxon>
        <taxon>Pseudomonadota</taxon>
        <taxon>Gammaproteobacteria</taxon>
        <taxon>Oceanospirillales</taxon>
        <taxon>Pleioneaceae</taxon>
        <taxon>Aliikangiella</taxon>
    </lineage>
</organism>
<evidence type="ECO:0000313" key="2">
    <source>
        <dbReference type="Proteomes" id="UP000317839"/>
    </source>
</evidence>
<comment type="caution">
    <text evidence="1">The sequence shown here is derived from an EMBL/GenBank/DDBJ whole genome shotgun (WGS) entry which is preliminary data.</text>
</comment>
<dbReference type="OrthoDB" id="9799980at2"/>
<gene>
    <name evidence="1" type="ORF">FLL45_11280</name>
</gene>
<dbReference type="Gene3D" id="3.40.50.880">
    <property type="match status" value="1"/>
</dbReference>
<reference evidence="1 2" key="1">
    <citation type="submission" date="2019-06" db="EMBL/GenBank/DDBJ databases">
        <title>Draft genome of Aliikangiella marina GYP-15.</title>
        <authorList>
            <person name="Wang G."/>
        </authorList>
    </citation>
    <scope>NUCLEOTIDE SEQUENCE [LARGE SCALE GENOMIC DNA]</scope>
    <source>
        <strain evidence="1 2">GYP-15</strain>
    </source>
</reference>
<evidence type="ECO:0000313" key="1">
    <source>
        <dbReference type="EMBL" id="TQV75491.1"/>
    </source>
</evidence>
<proteinExistence type="predicted"/>
<evidence type="ECO:0008006" key="3">
    <source>
        <dbReference type="Google" id="ProtNLM"/>
    </source>
</evidence>
<dbReference type="PANTHER" id="PTHR36175:SF1">
    <property type="entry name" value="CYANOPHYCINASE"/>
    <property type="match status" value="1"/>
</dbReference>
<dbReference type="CDD" id="cd03145">
    <property type="entry name" value="GAT1_cyanophycinase"/>
    <property type="match status" value="1"/>
</dbReference>
<dbReference type="RefSeq" id="WP_142942105.1">
    <property type="nucleotide sequence ID" value="NZ_VIKR01000002.1"/>
</dbReference>
<dbReference type="AlphaFoldDB" id="A0A545TE77"/>
<dbReference type="EMBL" id="VIKR01000002">
    <property type="protein sequence ID" value="TQV75491.1"/>
    <property type="molecule type" value="Genomic_DNA"/>
</dbReference>
<accession>A0A545TE77</accession>
<dbReference type="SUPFAM" id="SSF52317">
    <property type="entry name" value="Class I glutamine amidotransferase-like"/>
    <property type="match status" value="1"/>
</dbReference>
<dbReference type="InterPro" id="IPR029062">
    <property type="entry name" value="Class_I_gatase-like"/>
</dbReference>
<keyword evidence="2" id="KW-1185">Reference proteome</keyword>
<dbReference type="Proteomes" id="UP000317839">
    <property type="component" value="Unassembled WGS sequence"/>
</dbReference>
<name>A0A545TE77_9GAMM</name>
<dbReference type="PANTHER" id="PTHR36175">
    <property type="entry name" value="CYANOPHYCINASE"/>
    <property type="match status" value="1"/>
</dbReference>
<sequence length="554" mass="61722">MLLGPAIQATEKKMLLVGGGLKICSSYSPRNCTESVKFDDTAYKSSYFSVNSDKQVIIAQDAFNLFSDKNKLTRVVELLAKYQLRFDTAPVTRRELLKRLDNIKLTSNQMMGRKLLDDLDSRQWNFLIHYLQVPVVDRKGEALTEYVDFENSHPDSQRIINQFISMVSSISGDNRPTVLFSTASANDVFDAASFYLQLFRHFEVDAVWLPLEASLNRVMNDPNKECTDLARVRGEYYSVFNRDKVYPQLARYQQSFCENPHYFTTLIGQASGIFFNGGDQFLALSSLADTEGGEKAFSPFYRQMKTKFDRGQLVVAGTSAGTAVQSGGLFADRLLPMITNGESIAGFFDGAYATNFPPSDQCELQNSCGEAIGADSLTYFGSGGLELLPIGILDTHFSERNRAFRLIRLLNTTKVSHGIGIDENTGLVVKQKNGKLSYETIGQNGVWFFQLTDESNATIVANRVNAASYLNDENNINGLKVKMSAKYDSRKKSAIASRLGTDQLAKVITKAINEKSKQASGILIHQQKTASYIVSIKDSSSHSLELQLNLQSRW</sequence>
<protein>
    <recommendedName>
        <fullName evidence="3">Cyanophycinase</fullName>
    </recommendedName>
</protein>